<protein>
    <submittedName>
        <fullName evidence="6">ATP-grasp domain-containing protein</fullName>
    </submittedName>
</protein>
<sequence>MAAPIGVVVDAYTTGNLLPAAFAAHGVRLVHVQARRRVSTALPGPDLSRFAENVVYDGPPALARLRAHAPAFVIAGQDSGVALADRLSEELGLPTNGTALSAARWDKYATGERLRERGLHCARQYKSADPADLVRRCKEWSDGARLPVVVKPVSSAGTDGVRICRTDAEIESAAAAVLAGPDVYGKPNTEVLVQSFLEGTEYIVDTVSRDGAHFVCGVWRYHKRLVAGRPVYERDVLLTPDEEPVPALLDYITQVLDALGIRHGSAHAEIIVTPQGPALVEIGARMNGNMNPGLHRLCLGHDQAALTALAYLRPADFATRRAGRVYTRLRPALICHTSTDRSGRVTRIDTEAVRRIEALPAVHAVAVKQGVGDRLRPTTDLLSSPLRVFMTHPDPDVLEADVRAVHALAETVYETVDETAAPTTSGLAP</sequence>
<dbReference type="NCBIfam" id="NF005543">
    <property type="entry name" value="PRK07206.1"/>
    <property type="match status" value="1"/>
</dbReference>
<keyword evidence="1" id="KW-0436">Ligase</keyword>
<evidence type="ECO:0000313" key="6">
    <source>
        <dbReference type="EMBL" id="MEU7074407.1"/>
    </source>
</evidence>
<evidence type="ECO:0000256" key="4">
    <source>
        <dbReference type="PROSITE-ProRule" id="PRU00409"/>
    </source>
</evidence>
<evidence type="ECO:0000256" key="3">
    <source>
        <dbReference type="ARBA" id="ARBA00022840"/>
    </source>
</evidence>
<name>A0ABV3CI04_9ACTN</name>
<dbReference type="Proteomes" id="UP001551329">
    <property type="component" value="Unassembled WGS sequence"/>
</dbReference>
<keyword evidence="7" id="KW-1185">Reference proteome</keyword>
<feature type="domain" description="ATP-grasp" evidence="5">
    <location>
        <begin position="111"/>
        <end position="312"/>
    </location>
</feature>
<keyword evidence="3 4" id="KW-0067">ATP-binding</keyword>
<dbReference type="SUPFAM" id="SSF56059">
    <property type="entry name" value="Glutathione synthetase ATP-binding domain-like"/>
    <property type="match status" value="1"/>
</dbReference>
<evidence type="ECO:0000256" key="1">
    <source>
        <dbReference type="ARBA" id="ARBA00022598"/>
    </source>
</evidence>
<dbReference type="InterPro" id="IPR052032">
    <property type="entry name" value="ATP-dep_AA_Ligase"/>
</dbReference>
<proteinExistence type="predicted"/>
<comment type="caution">
    <text evidence="6">The sequence shown here is derived from an EMBL/GenBank/DDBJ whole genome shotgun (WGS) entry which is preliminary data.</text>
</comment>
<dbReference type="Pfam" id="PF13535">
    <property type="entry name" value="ATP-grasp_4"/>
    <property type="match status" value="1"/>
</dbReference>
<reference evidence="6 7" key="1">
    <citation type="submission" date="2024-06" db="EMBL/GenBank/DDBJ databases">
        <title>The Natural Products Discovery Center: Release of the First 8490 Sequenced Strains for Exploring Actinobacteria Biosynthetic Diversity.</title>
        <authorList>
            <person name="Kalkreuter E."/>
            <person name="Kautsar S.A."/>
            <person name="Yang D."/>
            <person name="Bader C.D."/>
            <person name="Teijaro C.N."/>
            <person name="Fluegel L."/>
            <person name="Davis C.M."/>
            <person name="Simpson J.R."/>
            <person name="Lauterbach L."/>
            <person name="Steele A.D."/>
            <person name="Gui C."/>
            <person name="Meng S."/>
            <person name="Li G."/>
            <person name="Viehrig K."/>
            <person name="Ye F."/>
            <person name="Su P."/>
            <person name="Kiefer A.F."/>
            <person name="Nichols A."/>
            <person name="Cepeda A.J."/>
            <person name="Yan W."/>
            <person name="Fan B."/>
            <person name="Jiang Y."/>
            <person name="Adhikari A."/>
            <person name="Zheng C.-J."/>
            <person name="Schuster L."/>
            <person name="Cowan T.M."/>
            <person name="Smanski M.J."/>
            <person name="Chevrette M.G."/>
            <person name="De Carvalho L.P.S."/>
            <person name="Shen B."/>
        </authorList>
    </citation>
    <scope>NUCLEOTIDE SEQUENCE [LARGE SCALE GENOMIC DNA]</scope>
    <source>
        <strain evidence="6 7">NPDC045974</strain>
    </source>
</reference>
<organism evidence="6 7">
    <name type="scientific">Streptomyces narbonensis</name>
    <dbReference type="NCBI Taxonomy" id="67333"/>
    <lineage>
        <taxon>Bacteria</taxon>
        <taxon>Bacillati</taxon>
        <taxon>Actinomycetota</taxon>
        <taxon>Actinomycetes</taxon>
        <taxon>Kitasatosporales</taxon>
        <taxon>Streptomycetaceae</taxon>
        <taxon>Streptomyces</taxon>
    </lineage>
</organism>
<dbReference type="EMBL" id="JBEZAE010000026">
    <property type="protein sequence ID" value="MEU7074407.1"/>
    <property type="molecule type" value="Genomic_DNA"/>
</dbReference>
<dbReference type="InterPro" id="IPR011761">
    <property type="entry name" value="ATP-grasp"/>
</dbReference>
<keyword evidence="2 4" id="KW-0547">Nucleotide-binding</keyword>
<gene>
    <name evidence="6" type="ORF">AB0A88_30395</name>
</gene>
<evidence type="ECO:0000256" key="2">
    <source>
        <dbReference type="ARBA" id="ARBA00022741"/>
    </source>
</evidence>
<dbReference type="PROSITE" id="PS50975">
    <property type="entry name" value="ATP_GRASP"/>
    <property type="match status" value="1"/>
</dbReference>
<dbReference type="PANTHER" id="PTHR43585">
    <property type="entry name" value="FUMIPYRROLE BIOSYNTHESIS PROTEIN C"/>
    <property type="match status" value="1"/>
</dbReference>
<accession>A0ABV3CI04</accession>
<dbReference type="Gene3D" id="3.30.470.20">
    <property type="entry name" value="ATP-grasp fold, B domain"/>
    <property type="match status" value="1"/>
</dbReference>
<dbReference type="RefSeq" id="WP_358477689.1">
    <property type="nucleotide sequence ID" value="NZ_JBEZAE010000026.1"/>
</dbReference>
<evidence type="ECO:0000259" key="5">
    <source>
        <dbReference type="PROSITE" id="PS50975"/>
    </source>
</evidence>
<evidence type="ECO:0000313" key="7">
    <source>
        <dbReference type="Proteomes" id="UP001551329"/>
    </source>
</evidence>
<dbReference type="PANTHER" id="PTHR43585:SF2">
    <property type="entry name" value="ATP-GRASP ENZYME FSQD"/>
    <property type="match status" value="1"/>
</dbReference>